<name>A0AAD0PVX2_PSEAV</name>
<accession>A0AAD0PVX2</accession>
<evidence type="ECO:0000313" key="1">
    <source>
        <dbReference type="EMBL" id="AXH59734.1"/>
    </source>
</evidence>
<gene>
    <name evidence="1" type="ORF">PLA107_031420</name>
</gene>
<dbReference type="GeneID" id="39474296"/>
<sequence>MSQPLSEAPLAYTQALPTVSGHYWVLFGFNDSPLMELITVEDGQAFNLDSDYERHDYELSDENWYAGPIVEPALPEGYVVRPLQPSSDENDHG</sequence>
<organism evidence="1 2">
    <name type="scientific">Pseudomonas amygdali pv. lachrymans str. M301315</name>
    <dbReference type="NCBI Taxonomy" id="629260"/>
    <lineage>
        <taxon>Bacteria</taxon>
        <taxon>Pseudomonadati</taxon>
        <taxon>Pseudomonadota</taxon>
        <taxon>Gammaproteobacteria</taxon>
        <taxon>Pseudomonadales</taxon>
        <taxon>Pseudomonadaceae</taxon>
        <taxon>Pseudomonas</taxon>
        <taxon>Pseudomonas amygdali</taxon>
    </lineage>
</organism>
<dbReference type="Proteomes" id="UP000006426">
    <property type="component" value="Plasmid pmppla107"/>
</dbReference>
<evidence type="ECO:0000313" key="2">
    <source>
        <dbReference type="Proteomes" id="UP000006426"/>
    </source>
</evidence>
<dbReference type="EMBL" id="CP031226">
    <property type="protein sequence ID" value="AXH59734.1"/>
    <property type="molecule type" value="Genomic_DNA"/>
</dbReference>
<protein>
    <submittedName>
        <fullName evidence="1">Uncharacterized protein</fullName>
    </submittedName>
</protein>
<dbReference type="AlphaFoldDB" id="A0AAD0PVX2"/>
<reference evidence="1 2" key="1">
    <citation type="journal article" date="2011" name="PLoS Pathog.">
        <title>Dynamic evolution of pathogenicity revealed by sequencing and comparative genomics of 19 Pseudomonas syringae isolates.</title>
        <authorList>
            <person name="Baltrus D.A."/>
            <person name="Nishimura M.T."/>
            <person name="Romanchuk A."/>
            <person name="Chang J.H."/>
            <person name="Mukhtar M.S."/>
            <person name="Cherkis K."/>
            <person name="Roach J."/>
            <person name="Grant S.R."/>
            <person name="Jones C.D."/>
            <person name="Dangl J.L."/>
        </authorList>
    </citation>
    <scope>NUCLEOTIDE SEQUENCE [LARGE SCALE GENOMIC DNA]</scope>
    <source>
        <strain evidence="1 2">M301315</strain>
    </source>
</reference>
<proteinExistence type="predicted"/>
<keyword evidence="1" id="KW-0614">Plasmid</keyword>
<geneLocation type="plasmid" evidence="2">
    <name>pmppla107</name>
</geneLocation>
<dbReference type="RefSeq" id="WP_005742006.1">
    <property type="nucleotide sequence ID" value="NZ_CP031226.1"/>
</dbReference>